<dbReference type="Gene3D" id="1.10.10.10">
    <property type="entry name" value="Winged helix-like DNA-binding domain superfamily/Winged helix DNA-binding domain"/>
    <property type="match status" value="1"/>
</dbReference>
<feature type="domain" description="HTH marR-type" evidence="1">
    <location>
        <begin position="1"/>
        <end position="149"/>
    </location>
</feature>
<dbReference type="PRINTS" id="PR00598">
    <property type="entry name" value="HTHMARR"/>
</dbReference>
<dbReference type="EMBL" id="VOOR01000054">
    <property type="protein sequence ID" value="TXB61546.1"/>
    <property type="molecule type" value="Genomic_DNA"/>
</dbReference>
<dbReference type="Pfam" id="PF12802">
    <property type="entry name" value="MarR_2"/>
    <property type="match status" value="1"/>
</dbReference>
<dbReference type="InterPro" id="IPR000835">
    <property type="entry name" value="HTH_MarR-typ"/>
</dbReference>
<name>A0A5C6RGQ6_9BACT</name>
<dbReference type="SUPFAM" id="SSF46785">
    <property type="entry name" value="Winged helix' DNA-binding domain"/>
    <property type="match status" value="1"/>
</dbReference>
<evidence type="ECO:0000313" key="2">
    <source>
        <dbReference type="EMBL" id="TXB61546.1"/>
    </source>
</evidence>
<dbReference type="RefSeq" id="WP_147169067.1">
    <property type="nucleotide sequence ID" value="NZ_VOOR01000054.1"/>
</dbReference>
<keyword evidence="3" id="KW-1185">Reference proteome</keyword>
<dbReference type="AlphaFoldDB" id="A0A5C6RGQ6"/>
<sequence length="149" mass="17133">MKIEDAIKQTKPFRNNRHKAMVNLIYTHNFIVDQLRSKIKPFGITMQQYNVLRVLRGAGEPISTSVIRERLLDKMADTSRMVNRLHQKGLVTRNECEHDKRLVDISLTEAGYALLEQLDLLNPDMDKIVGSITEEEATTLSNLLDKIRS</sequence>
<reference evidence="2 3" key="1">
    <citation type="submission" date="2019-08" db="EMBL/GenBank/DDBJ databases">
        <title>Genome of Phaeodactylibacter luteus.</title>
        <authorList>
            <person name="Bowman J.P."/>
        </authorList>
    </citation>
    <scope>NUCLEOTIDE SEQUENCE [LARGE SCALE GENOMIC DNA]</scope>
    <source>
        <strain evidence="2 3">KCTC 42180</strain>
    </source>
</reference>
<dbReference type="PANTHER" id="PTHR33164">
    <property type="entry name" value="TRANSCRIPTIONAL REGULATOR, MARR FAMILY"/>
    <property type="match status" value="1"/>
</dbReference>
<dbReference type="OrthoDB" id="763883at2"/>
<dbReference type="InterPro" id="IPR036390">
    <property type="entry name" value="WH_DNA-bd_sf"/>
</dbReference>
<dbReference type="PANTHER" id="PTHR33164:SF101">
    <property type="entry name" value="TRANSCRIPTIONAL REPRESSOR MPRA"/>
    <property type="match status" value="1"/>
</dbReference>
<comment type="caution">
    <text evidence="2">The sequence shown here is derived from an EMBL/GenBank/DDBJ whole genome shotgun (WGS) entry which is preliminary data.</text>
</comment>
<dbReference type="InterPro" id="IPR036388">
    <property type="entry name" value="WH-like_DNA-bd_sf"/>
</dbReference>
<dbReference type="GO" id="GO:0006950">
    <property type="term" value="P:response to stress"/>
    <property type="evidence" value="ECO:0007669"/>
    <property type="project" value="TreeGrafter"/>
</dbReference>
<protein>
    <submittedName>
        <fullName evidence="2">MarR family transcriptional regulator</fullName>
    </submittedName>
</protein>
<dbReference type="Proteomes" id="UP000321580">
    <property type="component" value="Unassembled WGS sequence"/>
</dbReference>
<dbReference type="PROSITE" id="PS50995">
    <property type="entry name" value="HTH_MARR_2"/>
    <property type="match status" value="1"/>
</dbReference>
<accession>A0A5C6RGQ6</accession>
<proteinExistence type="predicted"/>
<gene>
    <name evidence="2" type="ORF">FRY97_18540</name>
</gene>
<evidence type="ECO:0000259" key="1">
    <source>
        <dbReference type="PROSITE" id="PS50995"/>
    </source>
</evidence>
<evidence type="ECO:0000313" key="3">
    <source>
        <dbReference type="Proteomes" id="UP000321580"/>
    </source>
</evidence>
<dbReference type="InterPro" id="IPR039422">
    <property type="entry name" value="MarR/SlyA-like"/>
</dbReference>
<dbReference type="GO" id="GO:0003700">
    <property type="term" value="F:DNA-binding transcription factor activity"/>
    <property type="evidence" value="ECO:0007669"/>
    <property type="project" value="InterPro"/>
</dbReference>
<organism evidence="2 3">
    <name type="scientific">Phaeodactylibacter luteus</name>
    <dbReference type="NCBI Taxonomy" id="1564516"/>
    <lineage>
        <taxon>Bacteria</taxon>
        <taxon>Pseudomonadati</taxon>
        <taxon>Bacteroidota</taxon>
        <taxon>Saprospiria</taxon>
        <taxon>Saprospirales</taxon>
        <taxon>Haliscomenobacteraceae</taxon>
        <taxon>Phaeodactylibacter</taxon>
    </lineage>
</organism>
<dbReference type="SMART" id="SM00347">
    <property type="entry name" value="HTH_MARR"/>
    <property type="match status" value="1"/>
</dbReference>